<name>A0ABR3VPS2_9PEZI</name>
<evidence type="ECO:0000256" key="2">
    <source>
        <dbReference type="SAM" id="Phobius"/>
    </source>
</evidence>
<evidence type="ECO:0008006" key="5">
    <source>
        <dbReference type="Google" id="ProtNLM"/>
    </source>
</evidence>
<evidence type="ECO:0000256" key="1">
    <source>
        <dbReference type="SAM" id="MobiDB-lite"/>
    </source>
</evidence>
<dbReference type="InterPro" id="IPR036396">
    <property type="entry name" value="Cyt_P450_sf"/>
</dbReference>
<feature type="transmembrane region" description="Helical" evidence="2">
    <location>
        <begin position="6"/>
        <end position="27"/>
    </location>
</feature>
<gene>
    <name evidence="3" type="ORF">VTK73DRAFT_2813</name>
</gene>
<dbReference type="Gene3D" id="1.10.630.10">
    <property type="entry name" value="Cytochrome P450"/>
    <property type="match status" value="1"/>
</dbReference>
<protein>
    <recommendedName>
        <fullName evidence="5">Cytochrome P450</fullName>
    </recommendedName>
</protein>
<keyword evidence="2" id="KW-1133">Transmembrane helix</keyword>
<dbReference type="SUPFAM" id="SSF48264">
    <property type="entry name" value="Cytochrome P450"/>
    <property type="match status" value="1"/>
</dbReference>
<keyword evidence="2" id="KW-0472">Membrane</keyword>
<keyword evidence="4" id="KW-1185">Reference proteome</keyword>
<keyword evidence="2" id="KW-0812">Transmembrane</keyword>
<accession>A0ABR3VPS2</accession>
<evidence type="ECO:0000313" key="3">
    <source>
        <dbReference type="EMBL" id="KAL1843559.1"/>
    </source>
</evidence>
<dbReference type="Proteomes" id="UP001586593">
    <property type="component" value="Unassembled WGS sequence"/>
</dbReference>
<feature type="region of interest" description="Disordered" evidence="1">
    <location>
        <begin position="175"/>
        <end position="207"/>
    </location>
</feature>
<evidence type="ECO:0000313" key="4">
    <source>
        <dbReference type="Proteomes" id="UP001586593"/>
    </source>
</evidence>
<reference evidence="3 4" key="1">
    <citation type="journal article" date="2024" name="Commun. Biol.">
        <title>Comparative genomic analysis of thermophilic fungi reveals convergent evolutionary adaptations and gene losses.</title>
        <authorList>
            <person name="Steindorff A.S."/>
            <person name="Aguilar-Pontes M.V."/>
            <person name="Robinson A.J."/>
            <person name="Andreopoulos B."/>
            <person name="LaButti K."/>
            <person name="Kuo A."/>
            <person name="Mondo S."/>
            <person name="Riley R."/>
            <person name="Otillar R."/>
            <person name="Haridas S."/>
            <person name="Lipzen A."/>
            <person name="Grimwood J."/>
            <person name="Schmutz J."/>
            <person name="Clum A."/>
            <person name="Reid I.D."/>
            <person name="Moisan M.C."/>
            <person name="Butler G."/>
            <person name="Nguyen T.T.M."/>
            <person name="Dewar K."/>
            <person name="Conant G."/>
            <person name="Drula E."/>
            <person name="Henrissat B."/>
            <person name="Hansel C."/>
            <person name="Singer S."/>
            <person name="Hutchinson M.I."/>
            <person name="de Vries R.P."/>
            <person name="Natvig D.O."/>
            <person name="Powell A.J."/>
            <person name="Tsang A."/>
            <person name="Grigoriev I.V."/>
        </authorList>
    </citation>
    <scope>NUCLEOTIDE SEQUENCE [LARGE SCALE GENOMIC DNA]</scope>
    <source>
        <strain evidence="3 4">ATCC 24622</strain>
    </source>
</reference>
<sequence>MAVTILSIPLGYVALAAVWAIVLYHIVRSKRAGLDHIPGPFLARYTDAWRAYQAWKTNHYAGGHNYQTRLLGKYGDVVRIGPNTVLVLDPEAINSVLGFKERLEKGPGYQVFVLPGESPSPFLSPGVRTVLMLLTGTQRHDADRAGRYQGRGHARQVPPPHRQLLLAVVAQGLRALHRRHDPRPDRRARPARPRRQAHQHEPLSAFL</sequence>
<comment type="caution">
    <text evidence="3">The sequence shown here is derived from an EMBL/GenBank/DDBJ whole genome shotgun (WGS) entry which is preliminary data.</text>
</comment>
<organism evidence="3 4">
    <name type="scientific">Phialemonium thermophilum</name>
    <dbReference type="NCBI Taxonomy" id="223376"/>
    <lineage>
        <taxon>Eukaryota</taxon>
        <taxon>Fungi</taxon>
        <taxon>Dikarya</taxon>
        <taxon>Ascomycota</taxon>
        <taxon>Pezizomycotina</taxon>
        <taxon>Sordariomycetes</taxon>
        <taxon>Sordariomycetidae</taxon>
        <taxon>Cephalothecales</taxon>
        <taxon>Cephalothecaceae</taxon>
        <taxon>Phialemonium</taxon>
    </lineage>
</organism>
<proteinExistence type="predicted"/>
<dbReference type="EMBL" id="JAZHXJ010001817">
    <property type="protein sequence ID" value="KAL1843559.1"/>
    <property type="molecule type" value="Genomic_DNA"/>
</dbReference>